<evidence type="ECO:0000256" key="3">
    <source>
        <dbReference type="ARBA" id="ARBA00034003"/>
    </source>
</evidence>
<comment type="catalytic activity">
    <reaction evidence="3">
        <text>ATP + (deoxyribonucleotide)n-3'-hydroxyl + 5'-phospho-(deoxyribonucleotide)m = (deoxyribonucleotide)n+m + AMP + diphosphate.</text>
        <dbReference type="EC" id="6.5.1.1"/>
    </reaction>
</comment>
<reference evidence="9" key="1">
    <citation type="journal article" date="2019" name="Int. J. Syst. Evol. Microbiol.">
        <title>The Global Catalogue of Microorganisms (GCM) 10K type strain sequencing project: providing services to taxonomists for standard genome sequencing and annotation.</title>
        <authorList>
            <consortium name="The Broad Institute Genomics Platform"/>
            <consortium name="The Broad Institute Genome Sequencing Center for Infectious Disease"/>
            <person name="Wu L."/>
            <person name="Ma J."/>
        </authorList>
    </citation>
    <scope>NUCLEOTIDE SEQUENCE [LARGE SCALE GENOMIC DNA]</scope>
    <source>
        <strain evidence="9">JCM 1365</strain>
    </source>
</reference>
<accession>A0ABQ2HSQ6</accession>
<organism evidence="8 9">
    <name type="scientific">Terrabacter tumescens</name>
    <dbReference type="NCBI Taxonomy" id="60443"/>
    <lineage>
        <taxon>Bacteria</taxon>
        <taxon>Bacillati</taxon>
        <taxon>Actinomycetota</taxon>
        <taxon>Actinomycetes</taxon>
        <taxon>Micrococcales</taxon>
        <taxon>Intrasporangiaceae</taxon>
        <taxon>Terrabacter</taxon>
    </lineage>
</organism>
<dbReference type="InterPro" id="IPR012309">
    <property type="entry name" value="DNA_ligase_ATP-dep_C"/>
</dbReference>
<dbReference type="EC" id="6.5.1.1" evidence="1"/>
<dbReference type="SUPFAM" id="SSF50249">
    <property type="entry name" value="Nucleic acid-binding proteins"/>
    <property type="match status" value="1"/>
</dbReference>
<dbReference type="NCBIfam" id="TIGR02778">
    <property type="entry name" value="ligD_pol"/>
    <property type="match status" value="1"/>
</dbReference>
<feature type="compositionally biased region" description="Low complexity" evidence="6">
    <location>
        <begin position="1"/>
        <end position="16"/>
    </location>
</feature>
<keyword evidence="9" id="KW-1185">Reference proteome</keyword>
<dbReference type="CDD" id="cd04865">
    <property type="entry name" value="LigD_Pol_like_2"/>
    <property type="match status" value="1"/>
</dbReference>
<evidence type="ECO:0000256" key="4">
    <source>
        <dbReference type="ARBA" id="ARBA00049981"/>
    </source>
</evidence>
<gene>
    <name evidence="8" type="ORF">GCM10009721_12280</name>
</gene>
<dbReference type="Pfam" id="PF21686">
    <property type="entry name" value="LigD_Prim-Pol"/>
    <property type="match status" value="1"/>
</dbReference>
<dbReference type="Gene3D" id="3.30.470.30">
    <property type="entry name" value="DNA ligase/mRNA capping enzyme"/>
    <property type="match status" value="1"/>
</dbReference>
<dbReference type="SUPFAM" id="SSF56091">
    <property type="entry name" value="DNA ligase/mRNA capping enzyme, catalytic domain"/>
    <property type="match status" value="1"/>
</dbReference>
<evidence type="ECO:0000256" key="1">
    <source>
        <dbReference type="ARBA" id="ARBA00012727"/>
    </source>
</evidence>
<evidence type="ECO:0000256" key="2">
    <source>
        <dbReference type="ARBA" id="ARBA00022598"/>
    </source>
</evidence>
<dbReference type="CDD" id="cd07905">
    <property type="entry name" value="Adenylation_DNA_ligase_LigC"/>
    <property type="match status" value="1"/>
</dbReference>
<protein>
    <recommendedName>
        <fullName evidence="1">DNA ligase (ATP)</fullName>
        <ecNumber evidence="1">6.5.1.1</ecNumber>
    </recommendedName>
</protein>
<dbReference type="PANTHER" id="PTHR42705:SF3">
    <property type="entry name" value="ATP-DEPENDENT DNA LIGASE"/>
    <property type="match status" value="1"/>
</dbReference>
<feature type="domain" description="ATP-dependent DNA ligase family profile" evidence="7">
    <location>
        <begin position="480"/>
        <end position="623"/>
    </location>
</feature>
<dbReference type="RefSeq" id="WP_081920487.1">
    <property type="nucleotide sequence ID" value="NZ_BMNZ01000002.1"/>
</dbReference>
<evidence type="ECO:0000256" key="6">
    <source>
        <dbReference type="SAM" id="MobiDB-lite"/>
    </source>
</evidence>
<dbReference type="Gene3D" id="3.90.920.10">
    <property type="entry name" value="DNA primase, PRIM domain"/>
    <property type="match status" value="1"/>
</dbReference>
<dbReference type="EMBL" id="BMNZ01000002">
    <property type="protein sequence ID" value="GGM88735.1"/>
    <property type="molecule type" value="Genomic_DNA"/>
</dbReference>
<dbReference type="NCBIfam" id="NF006078">
    <property type="entry name" value="PRK08224.1"/>
    <property type="match status" value="1"/>
</dbReference>
<dbReference type="Proteomes" id="UP000623461">
    <property type="component" value="Unassembled WGS sequence"/>
</dbReference>
<name>A0ABQ2HSQ6_9MICO</name>
<dbReference type="InterPro" id="IPR014145">
    <property type="entry name" value="LigD_pol_dom"/>
</dbReference>
<evidence type="ECO:0000313" key="8">
    <source>
        <dbReference type="EMBL" id="GGM88735.1"/>
    </source>
</evidence>
<proteinExistence type="inferred from homology"/>
<feature type="region of interest" description="Disordered" evidence="6">
    <location>
        <begin position="1"/>
        <end position="21"/>
    </location>
</feature>
<dbReference type="Pfam" id="PF04679">
    <property type="entry name" value="DNA_ligase_A_C"/>
    <property type="match status" value="1"/>
</dbReference>
<dbReference type="PROSITE" id="PS50160">
    <property type="entry name" value="DNA_LIGASE_A3"/>
    <property type="match status" value="1"/>
</dbReference>
<dbReference type="Pfam" id="PF01068">
    <property type="entry name" value="DNA_ligase_A_M"/>
    <property type="match status" value="1"/>
</dbReference>
<dbReference type="InterPro" id="IPR012310">
    <property type="entry name" value="DNA_ligase_ATP-dep_cent"/>
</dbReference>
<dbReference type="InterPro" id="IPR044117">
    <property type="entry name" value="OBF_LigC-like"/>
</dbReference>
<dbReference type="InterPro" id="IPR012340">
    <property type="entry name" value="NA-bd_OB-fold"/>
</dbReference>
<evidence type="ECO:0000256" key="5">
    <source>
        <dbReference type="ARBA" id="ARBA00049990"/>
    </source>
</evidence>
<evidence type="ECO:0000259" key="7">
    <source>
        <dbReference type="PROSITE" id="PS50160"/>
    </source>
</evidence>
<comment type="similarity">
    <text evidence="5">In the N-terminal section; belongs to the LigD polymerase family.</text>
</comment>
<feature type="region of interest" description="Disordered" evidence="6">
    <location>
        <begin position="325"/>
        <end position="351"/>
    </location>
</feature>
<sequence length="735" mass="81590">MSAKPAVVAAPSSSSPDGVREVRVSSPDRVLWPAAGMADGRPVTKLDLAEYLVAVADPMLRALGDRPVTLQRFPEGIEGEEFFSKNPPKGVPEHTRTVMCTYPSGRRHPQLVIDEIADAVWAAQMNTITFHPWPVRTADVDKPDELRIDLDPQPGRGFTDAVEAAYALREVMAEIGLTAWAKTSGNRGVHVYARVAPTHEFLDVRHGVIGIARELERRLPDLVTTSWWKEERGEKVFVDFNQACRDRTIASAYSPRPLAWAPVSTPVTWDELGSVDPTELTVRTVPTLVADRGDAWAGIDDEVGDVAAAIGLWDKDVHERGLGELNFPPDYPKMPGEPPRVQPSKRRTDKADGEYMAPKAERDADLRTTWGMPVVPPVSPMLAKPVKDFSAVKVDVLYEPKWDGFRSIIFRSGDLVEIGSRNEKPMTRYFPDVVQAVLANFPEKCVIDGEIVLVSPSSGDRLDFDLLQQRIHPAASRVKKLAAETPASFVAFDLLALGEESYLDKPFAERRAALEKALAGAEAPIHLTAATADRDVAKGWFTQFEGAGLDGVIAKPVELAYEPDKRLMFKIKHERTADCVVAGYRVHKSGPDAIGSLLLGLYGDDGQLASVGVIGAFPMARRKELFEELQPLVAEWDEHPWNWGQPTDDGSLRTPRSSEYSRWNNGKDLSFVPLRPERVVEVRYDHMEGARFRHTAQFVRWREDRTPESCTYEQLDEPVSYDLADVLSAQSRQPG</sequence>
<dbReference type="PANTHER" id="PTHR42705">
    <property type="entry name" value="BIFUNCTIONAL NON-HOMOLOGOUS END JOINING PROTEIN LIGD"/>
    <property type="match status" value="1"/>
</dbReference>
<dbReference type="CDD" id="cd07970">
    <property type="entry name" value="OBF_DNA_ligase_LigC"/>
    <property type="match status" value="1"/>
</dbReference>
<comment type="caution">
    <text evidence="8">The sequence shown here is derived from an EMBL/GenBank/DDBJ whole genome shotgun (WGS) entry which is preliminary data.</text>
</comment>
<comment type="similarity">
    <text evidence="4">In the C-terminal section; belongs to the ATP-dependent DNA ligase family.</text>
</comment>
<dbReference type="InterPro" id="IPR052171">
    <property type="entry name" value="NHEJ_LigD"/>
</dbReference>
<evidence type="ECO:0000313" key="9">
    <source>
        <dbReference type="Proteomes" id="UP000623461"/>
    </source>
</evidence>
<dbReference type="Gene3D" id="2.40.50.140">
    <property type="entry name" value="Nucleic acid-binding proteins"/>
    <property type="match status" value="1"/>
</dbReference>
<feature type="compositionally biased region" description="Pro residues" evidence="6">
    <location>
        <begin position="329"/>
        <end position="341"/>
    </location>
</feature>
<dbReference type="InterPro" id="IPR044119">
    <property type="entry name" value="Adenylation_LigC-like"/>
</dbReference>
<keyword evidence="2" id="KW-0436">Ligase</keyword>